<dbReference type="EnsemblMetazoa" id="tetur31g01730.1">
    <property type="protein sequence ID" value="tetur31g01730.1"/>
    <property type="gene ID" value="tetur31g01730"/>
</dbReference>
<dbReference type="HOGENOM" id="CLU_3417535_0_0_1"/>
<dbReference type="Proteomes" id="UP000015104">
    <property type="component" value="Unassembled WGS sequence"/>
</dbReference>
<accession>T1L1H0</accession>
<sequence length="26" mass="3001">MLRSAKLSEGVFIKMKSKYEDNQPIS</sequence>
<proteinExistence type="predicted"/>
<evidence type="ECO:0000313" key="2">
    <source>
        <dbReference type="Proteomes" id="UP000015104"/>
    </source>
</evidence>
<protein>
    <submittedName>
        <fullName evidence="1">Uncharacterized protein</fullName>
    </submittedName>
</protein>
<evidence type="ECO:0000313" key="1">
    <source>
        <dbReference type="EnsemblMetazoa" id="tetur31g01730.1"/>
    </source>
</evidence>
<dbReference type="EMBL" id="CAEY01000898">
    <property type="status" value="NOT_ANNOTATED_CDS"/>
    <property type="molecule type" value="Genomic_DNA"/>
</dbReference>
<keyword evidence="2" id="KW-1185">Reference proteome</keyword>
<reference evidence="2" key="1">
    <citation type="submission" date="2011-08" db="EMBL/GenBank/DDBJ databases">
        <authorList>
            <person name="Rombauts S."/>
        </authorList>
    </citation>
    <scope>NUCLEOTIDE SEQUENCE</scope>
    <source>
        <strain evidence="2">London</strain>
    </source>
</reference>
<reference evidence="1" key="2">
    <citation type="submission" date="2015-06" db="UniProtKB">
        <authorList>
            <consortium name="EnsemblMetazoa"/>
        </authorList>
    </citation>
    <scope>IDENTIFICATION</scope>
</reference>
<dbReference type="AlphaFoldDB" id="T1L1H0"/>
<name>T1L1H0_TETUR</name>
<organism evidence="1 2">
    <name type="scientific">Tetranychus urticae</name>
    <name type="common">Two-spotted spider mite</name>
    <dbReference type="NCBI Taxonomy" id="32264"/>
    <lineage>
        <taxon>Eukaryota</taxon>
        <taxon>Metazoa</taxon>
        <taxon>Ecdysozoa</taxon>
        <taxon>Arthropoda</taxon>
        <taxon>Chelicerata</taxon>
        <taxon>Arachnida</taxon>
        <taxon>Acari</taxon>
        <taxon>Acariformes</taxon>
        <taxon>Trombidiformes</taxon>
        <taxon>Prostigmata</taxon>
        <taxon>Eleutherengona</taxon>
        <taxon>Raphignathae</taxon>
        <taxon>Tetranychoidea</taxon>
        <taxon>Tetranychidae</taxon>
        <taxon>Tetranychus</taxon>
    </lineage>
</organism>